<dbReference type="Proteomes" id="UP001597264">
    <property type="component" value="Unassembled WGS sequence"/>
</dbReference>
<gene>
    <name evidence="2" type="ORF">ACFQ2X_05805</name>
</gene>
<keyword evidence="3" id="KW-1185">Reference proteome</keyword>
<reference evidence="3" key="1">
    <citation type="journal article" date="2019" name="Int. J. Syst. Evol. Microbiol.">
        <title>The Global Catalogue of Microorganisms (GCM) 10K type strain sequencing project: providing services to taxonomists for standard genome sequencing and annotation.</title>
        <authorList>
            <consortium name="The Broad Institute Genomics Platform"/>
            <consortium name="The Broad Institute Genome Sequencing Center for Infectious Disease"/>
            <person name="Wu L."/>
            <person name="Ma J."/>
        </authorList>
    </citation>
    <scope>NUCLEOTIDE SEQUENCE [LARGE SCALE GENOMIC DNA]</scope>
    <source>
        <strain evidence="3">CCUG 54356</strain>
    </source>
</reference>
<organism evidence="2 3">
    <name type="scientific">Microbulbifer celer</name>
    <dbReference type="NCBI Taxonomy" id="435905"/>
    <lineage>
        <taxon>Bacteria</taxon>
        <taxon>Pseudomonadati</taxon>
        <taxon>Pseudomonadota</taxon>
        <taxon>Gammaproteobacteria</taxon>
        <taxon>Cellvibrionales</taxon>
        <taxon>Microbulbiferaceae</taxon>
        <taxon>Microbulbifer</taxon>
    </lineage>
</organism>
<dbReference type="RefSeq" id="WP_230438216.1">
    <property type="nucleotide sequence ID" value="NZ_CP087715.1"/>
</dbReference>
<keyword evidence="1" id="KW-1133">Transmembrane helix</keyword>
<dbReference type="EMBL" id="JBHTLR010000007">
    <property type="protein sequence ID" value="MFD1216104.1"/>
    <property type="molecule type" value="Genomic_DNA"/>
</dbReference>
<accession>A0ABW3U6F6</accession>
<keyword evidence="1" id="KW-0812">Transmembrane</keyword>
<proteinExistence type="predicted"/>
<sequence length="264" mass="30726">MQIYKRKLLYFLISIVVLSLIAIYFHISWRLSQVDAGICPAEGRVLSDDELRKAMLRSLVLTDVKAANKRLRETDRGWQVGIGPDITTEELKRIAKESLNNEKSFEGNFSIEIVAPEKDSFDVSLVPEKFTLFTYFDYKDELAAIFFSESAEKIKESNWLLKSFDIGFLDRYSGFGNHYYGLYRVFISKDCCDNRTYYRESEVYRKDSVDAYLWTLKNIDKQKMRGKDIIAVSNCGDVLTRKGERGMGPRLNITKWIRWGYSNN</sequence>
<name>A0ABW3U6F6_9GAMM</name>
<feature type="transmembrane region" description="Helical" evidence="1">
    <location>
        <begin position="9"/>
        <end position="29"/>
    </location>
</feature>
<keyword evidence="1" id="KW-0472">Membrane</keyword>
<evidence type="ECO:0000313" key="2">
    <source>
        <dbReference type="EMBL" id="MFD1216104.1"/>
    </source>
</evidence>
<protein>
    <submittedName>
        <fullName evidence="2">Uncharacterized protein</fullName>
    </submittedName>
</protein>
<evidence type="ECO:0000313" key="3">
    <source>
        <dbReference type="Proteomes" id="UP001597264"/>
    </source>
</evidence>
<comment type="caution">
    <text evidence="2">The sequence shown here is derived from an EMBL/GenBank/DDBJ whole genome shotgun (WGS) entry which is preliminary data.</text>
</comment>
<evidence type="ECO:0000256" key="1">
    <source>
        <dbReference type="SAM" id="Phobius"/>
    </source>
</evidence>